<evidence type="ECO:0000256" key="1">
    <source>
        <dbReference type="SAM" id="MobiDB-lite"/>
    </source>
</evidence>
<dbReference type="Proteomes" id="UP000001307">
    <property type="component" value="Unassembled WGS sequence"/>
</dbReference>
<feature type="compositionally biased region" description="Polar residues" evidence="1">
    <location>
        <begin position="145"/>
        <end position="171"/>
    </location>
</feature>
<feature type="compositionally biased region" description="Low complexity" evidence="1">
    <location>
        <begin position="130"/>
        <end position="143"/>
    </location>
</feature>
<feature type="compositionally biased region" description="Basic and acidic residues" evidence="1">
    <location>
        <begin position="208"/>
        <end position="222"/>
    </location>
</feature>
<feature type="compositionally biased region" description="Polar residues" evidence="1">
    <location>
        <begin position="264"/>
        <end position="276"/>
    </location>
</feature>
<accession>E4XPM7</accession>
<name>E4XPM7_OIKDI</name>
<keyword evidence="3" id="KW-1185">Reference proteome</keyword>
<feature type="compositionally biased region" description="Polar residues" evidence="1">
    <location>
        <begin position="283"/>
        <end position="292"/>
    </location>
</feature>
<proteinExistence type="predicted"/>
<protein>
    <submittedName>
        <fullName evidence="2">Uncharacterized protein</fullName>
    </submittedName>
</protein>
<feature type="region of interest" description="Disordered" evidence="1">
    <location>
        <begin position="105"/>
        <end position="171"/>
    </location>
</feature>
<organism evidence="2">
    <name type="scientific">Oikopleura dioica</name>
    <name type="common">Tunicate</name>
    <dbReference type="NCBI Taxonomy" id="34765"/>
    <lineage>
        <taxon>Eukaryota</taxon>
        <taxon>Metazoa</taxon>
        <taxon>Chordata</taxon>
        <taxon>Tunicata</taxon>
        <taxon>Appendicularia</taxon>
        <taxon>Copelata</taxon>
        <taxon>Oikopleuridae</taxon>
        <taxon>Oikopleura</taxon>
    </lineage>
</organism>
<reference evidence="2" key="1">
    <citation type="journal article" date="2010" name="Science">
        <title>Plasticity of animal genome architecture unmasked by rapid evolution of a pelagic tunicate.</title>
        <authorList>
            <person name="Denoeud F."/>
            <person name="Henriet S."/>
            <person name="Mungpakdee S."/>
            <person name="Aury J.M."/>
            <person name="Da Silva C."/>
            <person name="Brinkmann H."/>
            <person name="Mikhaleva J."/>
            <person name="Olsen L.C."/>
            <person name="Jubin C."/>
            <person name="Canestro C."/>
            <person name="Bouquet J.M."/>
            <person name="Danks G."/>
            <person name="Poulain J."/>
            <person name="Campsteijn C."/>
            <person name="Adamski M."/>
            <person name="Cross I."/>
            <person name="Yadetie F."/>
            <person name="Muffato M."/>
            <person name="Louis A."/>
            <person name="Butcher S."/>
            <person name="Tsagkogeorga G."/>
            <person name="Konrad A."/>
            <person name="Singh S."/>
            <person name="Jensen M.F."/>
            <person name="Cong E.H."/>
            <person name="Eikeseth-Otteraa H."/>
            <person name="Noel B."/>
            <person name="Anthouard V."/>
            <person name="Porcel B.M."/>
            <person name="Kachouri-Lafond R."/>
            <person name="Nishino A."/>
            <person name="Ugolini M."/>
            <person name="Chourrout P."/>
            <person name="Nishida H."/>
            <person name="Aasland R."/>
            <person name="Huzurbazar S."/>
            <person name="Westhof E."/>
            <person name="Delsuc F."/>
            <person name="Lehrach H."/>
            <person name="Reinhardt R."/>
            <person name="Weissenbach J."/>
            <person name="Roy S.W."/>
            <person name="Artiguenave F."/>
            <person name="Postlethwait J.H."/>
            <person name="Manak J.R."/>
            <person name="Thompson E.M."/>
            <person name="Jaillon O."/>
            <person name="Du Pasquier L."/>
            <person name="Boudinot P."/>
            <person name="Liberles D.A."/>
            <person name="Volff J.N."/>
            <person name="Philippe H."/>
            <person name="Lenhard B."/>
            <person name="Roest Crollius H."/>
            <person name="Wincker P."/>
            <person name="Chourrout D."/>
        </authorList>
    </citation>
    <scope>NUCLEOTIDE SEQUENCE [LARGE SCALE GENOMIC DNA]</scope>
</reference>
<evidence type="ECO:0000313" key="2">
    <source>
        <dbReference type="EMBL" id="CBY11815.1"/>
    </source>
</evidence>
<gene>
    <name evidence="2" type="ORF">GSOID_T00016999001</name>
</gene>
<dbReference type="EMBL" id="FN653094">
    <property type="protein sequence ID" value="CBY11815.1"/>
    <property type="molecule type" value="Genomic_DNA"/>
</dbReference>
<dbReference type="InParanoid" id="E4XPM7"/>
<dbReference type="AlphaFoldDB" id="E4XPM7"/>
<feature type="region of interest" description="Disordered" evidence="1">
    <location>
        <begin position="208"/>
        <end position="293"/>
    </location>
</feature>
<sequence>MKKRKVKKEKKKKSRGFLRRLSSFWRKSEVQSCILQNTRSNSPTYQSYRDLISDDDIDLRAKATSSRLPVFETYEEMEQCLKRAQIEVDLENALKDLHENTIECLQGSLKRPPERPRTPKRQGGRSSFNPPGSVSSFDDSGSFKPDTSCSPTRESISICGVSSTSGDSAISTAHSSSEISKTSCQKSSPEFQLSLFFLQTMATLEETRKSLERDDKPEKKSLSESLNLSDYSPGTSNFDSDSEEDFDFPGPPLHIDVTPPGTPTPGSRKSSGTFSNFDRHSSGNDSRTATLQSNSTVMSSNLSSIFSGGTCIETPGIIKSSYRGSEFHYNNLGSSFNNSKADVLTCKDSDEVFNDNSFVGKISGDSPIRRCLSTPEFAQQLLSSKCENCHVLKEALQGLLKDCSEMNGLLRTLLDILTCQDSTSTTSKCIRGVGDRLSSIDHVIKKKQRDIDTIIEVVEQSL</sequence>
<dbReference type="OrthoDB" id="10361318at2759"/>
<evidence type="ECO:0000313" key="3">
    <source>
        <dbReference type="Proteomes" id="UP000001307"/>
    </source>
</evidence>